<dbReference type="GO" id="GO:0005886">
    <property type="term" value="C:plasma membrane"/>
    <property type="evidence" value="ECO:0007669"/>
    <property type="project" value="UniProtKB-SubCell"/>
</dbReference>
<evidence type="ECO:0000256" key="3">
    <source>
        <dbReference type="ARBA" id="ARBA00022692"/>
    </source>
</evidence>
<dbReference type="RefSeq" id="WP_231700197.1">
    <property type="nucleotide sequence ID" value="NZ_AP018560.1"/>
</dbReference>
<dbReference type="InterPro" id="IPR051791">
    <property type="entry name" value="Pra-immunoreactive"/>
</dbReference>
<dbReference type="KEGG" id="rbd:ALSL_1735"/>
<dbReference type="Proteomes" id="UP000270530">
    <property type="component" value="Chromosome"/>
</dbReference>
<organism evidence="8 9">
    <name type="scientific">Aerosticca soli</name>
    <dbReference type="NCBI Taxonomy" id="2010829"/>
    <lineage>
        <taxon>Bacteria</taxon>
        <taxon>Pseudomonadati</taxon>
        <taxon>Pseudomonadota</taxon>
        <taxon>Gammaproteobacteria</taxon>
        <taxon>Lysobacterales</taxon>
        <taxon>Rhodanobacteraceae</taxon>
        <taxon>Aerosticca</taxon>
    </lineage>
</organism>
<evidence type="ECO:0000256" key="1">
    <source>
        <dbReference type="ARBA" id="ARBA00004651"/>
    </source>
</evidence>
<proteinExistence type="predicted"/>
<sequence length="168" mass="18220">MRKPSMIVAAPCPLWRRLLALVYDLLVVVAIVMVVGLVCQLATAGRLIDTTHGAVRVAGWYRPLQAVVVGGYFLASWCRGGQTLGMRAWRLRLVSAAGAPPSLRQALVRLALAALPLALLALVPYLGMRIGFGAMLAAWALELMPARLDPERRALHDRLAGTVLIRLH</sequence>
<keyword evidence="4 6" id="KW-1133">Transmembrane helix</keyword>
<gene>
    <name evidence="8" type="ORF">ALSL_1735</name>
</gene>
<evidence type="ECO:0000256" key="4">
    <source>
        <dbReference type="ARBA" id="ARBA00022989"/>
    </source>
</evidence>
<keyword evidence="9" id="KW-1185">Reference proteome</keyword>
<keyword evidence="2" id="KW-1003">Cell membrane</keyword>
<feature type="transmembrane region" description="Helical" evidence="6">
    <location>
        <begin position="106"/>
        <end position="124"/>
    </location>
</feature>
<keyword evidence="5 6" id="KW-0472">Membrane</keyword>
<dbReference type="PANTHER" id="PTHR36115">
    <property type="entry name" value="PROLINE-RICH ANTIGEN HOMOLOG-RELATED"/>
    <property type="match status" value="1"/>
</dbReference>
<name>A0A2Z6E5G1_9GAMM</name>
<accession>A0A2Z6E5G1</accession>
<comment type="subcellular location">
    <subcellularLocation>
        <location evidence="1">Cell membrane</location>
        <topology evidence="1">Multi-pass membrane protein</topology>
    </subcellularLocation>
</comment>
<evidence type="ECO:0000313" key="9">
    <source>
        <dbReference type="Proteomes" id="UP000270530"/>
    </source>
</evidence>
<evidence type="ECO:0000313" key="8">
    <source>
        <dbReference type="EMBL" id="BBD80385.1"/>
    </source>
</evidence>
<evidence type="ECO:0000256" key="6">
    <source>
        <dbReference type="SAM" id="Phobius"/>
    </source>
</evidence>
<protein>
    <submittedName>
        <fullName evidence="8">Probable transmembrane protein</fullName>
    </submittedName>
</protein>
<reference evidence="9" key="2">
    <citation type="submission" date="2018-06" db="EMBL/GenBank/DDBJ databases">
        <title>Genome sequence of Rhodanobacteraceae bacterium strain Dysh456.</title>
        <authorList>
            <person name="Fukui M."/>
        </authorList>
    </citation>
    <scope>NUCLEOTIDE SEQUENCE [LARGE SCALE GENOMIC DNA]</scope>
    <source>
        <strain evidence="9">Dysh456</strain>
    </source>
</reference>
<evidence type="ECO:0000256" key="2">
    <source>
        <dbReference type="ARBA" id="ARBA00022475"/>
    </source>
</evidence>
<evidence type="ECO:0000259" key="7">
    <source>
        <dbReference type="Pfam" id="PF06271"/>
    </source>
</evidence>
<dbReference type="EMBL" id="AP018560">
    <property type="protein sequence ID" value="BBD80385.1"/>
    <property type="molecule type" value="Genomic_DNA"/>
</dbReference>
<dbReference type="Pfam" id="PF06271">
    <property type="entry name" value="RDD"/>
    <property type="match status" value="1"/>
</dbReference>
<dbReference type="InterPro" id="IPR010432">
    <property type="entry name" value="RDD"/>
</dbReference>
<feature type="transmembrane region" description="Helical" evidence="6">
    <location>
        <begin position="21"/>
        <end position="44"/>
    </location>
</feature>
<feature type="domain" description="RDD" evidence="7">
    <location>
        <begin position="13"/>
        <end position="161"/>
    </location>
</feature>
<reference evidence="9" key="1">
    <citation type="submission" date="2018-04" db="EMBL/GenBank/DDBJ databases">
        <authorList>
            <person name="Watanabe M."/>
            <person name="Kojima H."/>
        </authorList>
    </citation>
    <scope>NUCLEOTIDE SEQUENCE [LARGE SCALE GENOMIC DNA]</scope>
    <source>
        <strain evidence="9">Dysh456</strain>
    </source>
</reference>
<dbReference type="AlphaFoldDB" id="A0A2Z6E5G1"/>
<evidence type="ECO:0000256" key="5">
    <source>
        <dbReference type="ARBA" id="ARBA00023136"/>
    </source>
</evidence>
<dbReference type="PANTHER" id="PTHR36115:SF10">
    <property type="entry name" value="RDD DOMAIN-CONTAINING PROTEIN"/>
    <property type="match status" value="1"/>
</dbReference>
<keyword evidence="3 6" id="KW-0812">Transmembrane</keyword>
<feature type="transmembrane region" description="Helical" evidence="6">
    <location>
        <begin position="64"/>
        <end position="85"/>
    </location>
</feature>